<accession>A0A3P1WRD3</accession>
<evidence type="ECO:0000313" key="3">
    <source>
        <dbReference type="Proteomes" id="UP000280935"/>
    </source>
</evidence>
<evidence type="ECO:0000313" key="2">
    <source>
        <dbReference type="EMBL" id="RRD48516.1"/>
    </source>
</evidence>
<feature type="transmembrane region" description="Helical" evidence="1">
    <location>
        <begin position="107"/>
        <end position="126"/>
    </location>
</feature>
<feature type="transmembrane region" description="Helical" evidence="1">
    <location>
        <begin position="132"/>
        <end position="152"/>
    </location>
</feature>
<dbReference type="Proteomes" id="UP000280935">
    <property type="component" value="Unassembled WGS sequence"/>
</dbReference>
<protein>
    <submittedName>
        <fullName evidence="2">Uncharacterized protein</fullName>
    </submittedName>
</protein>
<comment type="caution">
    <text evidence="2">The sequence shown here is derived from an EMBL/GenBank/DDBJ whole genome shotgun (WGS) entry which is preliminary data.</text>
</comment>
<name>A0A3P1WRD3_9ACTN</name>
<evidence type="ECO:0000256" key="1">
    <source>
        <dbReference type="SAM" id="Phobius"/>
    </source>
</evidence>
<dbReference type="EMBL" id="RQYT01000037">
    <property type="protein sequence ID" value="RRD48516.1"/>
    <property type="molecule type" value="Genomic_DNA"/>
</dbReference>
<reference evidence="2 3" key="1">
    <citation type="submission" date="2018-11" db="EMBL/GenBank/DDBJ databases">
        <title>Genomes From Bacteria Associated with the Canine Oral Cavity: a Test Case for Automated Genome-Based Taxonomic Assignment.</title>
        <authorList>
            <person name="Coil D.A."/>
            <person name="Jospin G."/>
            <person name="Darling A.E."/>
            <person name="Wallis C."/>
            <person name="Davis I.J."/>
            <person name="Harris S."/>
            <person name="Eisen J.A."/>
            <person name="Holcombe L.J."/>
            <person name="O'Flynn C."/>
        </authorList>
    </citation>
    <scope>NUCLEOTIDE SEQUENCE [LARGE SCALE GENOMIC DNA]</scope>
    <source>
        <strain evidence="2 3">OH2822_COT-296</strain>
    </source>
</reference>
<dbReference type="OrthoDB" id="3727470at2"/>
<organism evidence="2 3">
    <name type="scientific">Arachnia propionica</name>
    <dbReference type="NCBI Taxonomy" id="1750"/>
    <lineage>
        <taxon>Bacteria</taxon>
        <taxon>Bacillati</taxon>
        <taxon>Actinomycetota</taxon>
        <taxon>Actinomycetes</taxon>
        <taxon>Propionibacteriales</taxon>
        <taxon>Propionibacteriaceae</taxon>
        <taxon>Arachnia</taxon>
    </lineage>
</organism>
<dbReference type="AlphaFoldDB" id="A0A3P1WRD3"/>
<keyword evidence="1" id="KW-0812">Transmembrane</keyword>
<keyword evidence="1" id="KW-1133">Transmembrane helix</keyword>
<gene>
    <name evidence="2" type="ORF">EII35_12330</name>
</gene>
<proteinExistence type="predicted"/>
<dbReference type="RefSeq" id="WP_125228769.1">
    <property type="nucleotide sequence ID" value="NZ_RQYT01000037.1"/>
</dbReference>
<sequence length="339" mass="36337">MDFELEEIPLDTAVADLGEHTLVEFEEGRAILSVDGWGRHVAESRTPQNLRLQGTGLDNRLKGVDVERSVGDVAAFARVSEPLRAFRLPTGTVTYEHSLPEGGREGMVPFLLIGSLIAGVGIASVLNGMWQGLGFAIGLVVLVALLGGAILVSMKLAVSGEVSYQVGETRRKLAELTLPLDVEAAGRQVEEVKEEYGRLLTDLAYRIENPALFDAASPATERLTLALFEWDTTVTGLDDAARVALASTIVSSFREARDHAERIGMDHLPAETRGTAAKALKAAQLAQDPNAAPPEREAARRAAIDLLAGLALYYLPTPDEAREALGGRRLKQLPGRSAS</sequence>
<keyword evidence="1" id="KW-0472">Membrane</keyword>